<proteinExistence type="predicted"/>
<gene>
    <name evidence="1" type="ORF">TDIB3V08_LOCUS690</name>
</gene>
<protein>
    <submittedName>
        <fullName evidence="1">Uncharacterized protein</fullName>
    </submittedName>
</protein>
<dbReference type="EMBL" id="OA564420">
    <property type="protein sequence ID" value="CAD7194263.1"/>
    <property type="molecule type" value="Genomic_DNA"/>
</dbReference>
<accession>A0A7R8V9Y8</accession>
<dbReference type="AlphaFoldDB" id="A0A7R8V9Y8"/>
<sequence>MSDWRLVETGEGREVRLSHSTALRGVSSPRRRLSQPASIHTRLRSDMKELALVSLRCAPCIPHQQQEHQELLQEVEATATNTGGTVLLENRHVTTASARTGSRSSSRKTTLLSLTTAAAGRVSAAC</sequence>
<evidence type="ECO:0000313" key="1">
    <source>
        <dbReference type="EMBL" id="CAD7194263.1"/>
    </source>
</evidence>
<organism evidence="1">
    <name type="scientific">Timema douglasi</name>
    <name type="common">Walking stick</name>
    <dbReference type="NCBI Taxonomy" id="61478"/>
    <lineage>
        <taxon>Eukaryota</taxon>
        <taxon>Metazoa</taxon>
        <taxon>Ecdysozoa</taxon>
        <taxon>Arthropoda</taxon>
        <taxon>Hexapoda</taxon>
        <taxon>Insecta</taxon>
        <taxon>Pterygota</taxon>
        <taxon>Neoptera</taxon>
        <taxon>Polyneoptera</taxon>
        <taxon>Phasmatodea</taxon>
        <taxon>Timematodea</taxon>
        <taxon>Timematoidea</taxon>
        <taxon>Timematidae</taxon>
        <taxon>Timema</taxon>
    </lineage>
</organism>
<reference evidence="1" key="1">
    <citation type="submission" date="2020-11" db="EMBL/GenBank/DDBJ databases">
        <authorList>
            <person name="Tran Van P."/>
        </authorList>
    </citation>
    <scope>NUCLEOTIDE SEQUENCE</scope>
</reference>
<name>A0A7R8V9Y8_TIMDO</name>